<dbReference type="Proteomes" id="UP000324222">
    <property type="component" value="Unassembled WGS sequence"/>
</dbReference>
<keyword evidence="2" id="KW-1185">Reference proteome</keyword>
<organism evidence="1 2">
    <name type="scientific">Portunus trituberculatus</name>
    <name type="common">Swimming crab</name>
    <name type="synonym">Neptunus trituberculatus</name>
    <dbReference type="NCBI Taxonomy" id="210409"/>
    <lineage>
        <taxon>Eukaryota</taxon>
        <taxon>Metazoa</taxon>
        <taxon>Ecdysozoa</taxon>
        <taxon>Arthropoda</taxon>
        <taxon>Crustacea</taxon>
        <taxon>Multicrustacea</taxon>
        <taxon>Malacostraca</taxon>
        <taxon>Eumalacostraca</taxon>
        <taxon>Eucarida</taxon>
        <taxon>Decapoda</taxon>
        <taxon>Pleocyemata</taxon>
        <taxon>Brachyura</taxon>
        <taxon>Eubrachyura</taxon>
        <taxon>Portunoidea</taxon>
        <taxon>Portunidae</taxon>
        <taxon>Portuninae</taxon>
        <taxon>Portunus</taxon>
    </lineage>
</organism>
<evidence type="ECO:0000313" key="1">
    <source>
        <dbReference type="EMBL" id="MPC46615.1"/>
    </source>
</evidence>
<dbReference type="AlphaFoldDB" id="A0A5B7FME6"/>
<dbReference type="EMBL" id="VSRR010007294">
    <property type="protein sequence ID" value="MPC46615.1"/>
    <property type="molecule type" value="Genomic_DNA"/>
</dbReference>
<evidence type="ECO:0000313" key="2">
    <source>
        <dbReference type="Proteomes" id="UP000324222"/>
    </source>
</evidence>
<protein>
    <submittedName>
        <fullName evidence="1">Uncharacterized protein</fullName>
    </submittedName>
</protein>
<gene>
    <name evidence="1" type="ORF">E2C01_040338</name>
</gene>
<reference evidence="1 2" key="1">
    <citation type="submission" date="2019-05" db="EMBL/GenBank/DDBJ databases">
        <title>Another draft genome of Portunus trituberculatus and its Hox gene families provides insights of decapod evolution.</title>
        <authorList>
            <person name="Jeong J.-H."/>
            <person name="Song I."/>
            <person name="Kim S."/>
            <person name="Choi T."/>
            <person name="Kim D."/>
            <person name="Ryu S."/>
            <person name="Kim W."/>
        </authorList>
    </citation>
    <scope>NUCLEOTIDE SEQUENCE [LARGE SCALE GENOMIC DNA]</scope>
    <source>
        <tissue evidence="1">Muscle</tissue>
    </source>
</reference>
<name>A0A5B7FME6_PORTR</name>
<sequence>MNHPSHALLSMGRPGHSGVKVNAAYSTAKVVEEGGVLRGAVLPPVGCVTGDGREGRGRGPQILPP</sequence>
<comment type="caution">
    <text evidence="1">The sequence shown here is derived from an EMBL/GenBank/DDBJ whole genome shotgun (WGS) entry which is preliminary data.</text>
</comment>
<proteinExistence type="predicted"/>
<accession>A0A5B7FME6</accession>